<keyword evidence="2" id="KW-1185">Reference proteome</keyword>
<gene>
    <name evidence="1" type="ORF">M9H77_35829</name>
</gene>
<reference evidence="2" key="1">
    <citation type="journal article" date="2023" name="Nat. Plants">
        <title>Single-cell RNA sequencing provides a high-resolution roadmap for understanding the multicellular compartmentation of specialized metabolism.</title>
        <authorList>
            <person name="Sun S."/>
            <person name="Shen X."/>
            <person name="Li Y."/>
            <person name="Li Y."/>
            <person name="Wang S."/>
            <person name="Li R."/>
            <person name="Zhang H."/>
            <person name="Shen G."/>
            <person name="Guo B."/>
            <person name="Wei J."/>
            <person name="Xu J."/>
            <person name="St-Pierre B."/>
            <person name="Chen S."/>
            <person name="Sun C."/>
        </authorList>
    </citation>
    <scope>NUCLEOTIDE SEQUENCE [LARGE SCALE GENOMIC DNA]</scope>
</reference>
<proteinExistence type="predicted"/>
<evidence type="ECO:0000313" key="2">
    <source>
        <dbReference type="Proteomes" id="UP001060085"/>
    </source>
</evidence>
<protein>
    <submittedName>
        <fullName evidence="1">Uncharacterized protein</fullName>
    </submittedName>
</protein>
<accession>A0ACB9ZR29</accession>
<organism evidence="1 2">
    <name type="scientific">Catharanthus roseus</name>
    <name type="common">Madagascar periwinkle</name>
    <name type="synonym">Vinca rosea</name>
    <dbReference type="NCBI Taxonomy" id="4058"/>
    <lineage>
        <taxon>Eukaryota</taxon>
        <taxon>Viridiplantae</taxon>
        <taxon>Streptophyta</taxon>
        <taxon>Embryophyta</taxon>
        <taxon>Tracheophyta</taxon>
        <taxon>Spermatophyta</taxon>
        <taxon>Magnoliopsida</taxon>
        <taxon>eudicotyledons</taxon>
        <taxon>Gunneridae</taxon>
        <taxon>Pentapetalae</taxon>
        <taxon>asterids</taxon>
        <taxon>lamiids</taxon>
        <taxon>Gentianales</taxon>
        <taxon>Apocynaceae</taxon>
        <taxon>Rauvolfioideae</taxon>
        <taxon>Vinceae</taxon>
        <taxon>Catharanthinae</taxon>
        <taxon>Catharanthus</taxon>
    </lineage>
</organism>
<comment type="caution">
    <text evidence="1">The sequence shown here is derived from an EMBL/GenBank/DDBJ whole genome shotgun (WGS) entry which is preliminary data.</text>
</comment>
<name>A0ACB9ZR29_CATRO</name>
<sequence>MASQFSKATIKKQQRKAKKQALRVNSEQLESFDSLPWNQALSESDDAFPLLVGSNELEGGFLSLEEIDETEYGLEIPKDQKKGREKKLKENTKSKKRKKSEGDEALRDLEEGENEELEKEEQKDQENQVRQDKKKRKKKKKENSKQNNSVNNGAEGNSESVVVTPSKDDHIEDSKNNDADDLVDDSEYYAWKELRLHPLLIKSIMRLEFKEPTPIQKGCFPAAAHQGKDVFGAAETGSGKTLAFGLPILQRLLEEREKAEKLIAETGEAHERIVSRGYLRALIITPTRELAKQVTDHLKEVAIGTNINVVPIFGEMSIEKQERLLKARPEIVVGTPGRLWELMSGGAIHLVELHSLSFFVLDEADRMIEAGHFPELQSIIDMLPVASGSSDGQSMNTENCVTVSNVQRKKRQTFVFSATIGLSADFHKKLKRGLQRSKSNDALNSIEALSERAGMRANGAIIDLTNASILAHKLEESFIECREEDKDAYLYYILSVHGRGRTIIFCTALTALRRISSLLRVLQVDVLTVHGKMQQRARLKAMDRFRANEHGILVATDVLARGIDVPGIRTVIHYDLPPSANVYVHRCGRTARQFSDGCSIALISPNETSKFAALCKSFAKESFQRFPIEMSYMQEVMKRVSLARQIDKIMQKNAQENAKKSWLERNAESLELELDENDSEDERVNKHNQKRATSVQLKKLQQELSTVLSQPLKPKTFSNRFLAGAGVSPLLHHQFEELAKQKHGDVNSSGKNERGKLVVIGQDCVEPLQALRRAGQEAQVDLKEIAEKRRSKEDWKRKRKEEKKRLHDQRRKQKKKLQKTS</sequence>
<evidence type="ECO:0000313" key="1">
    <source>
        <dbReference type="EMBL" id="KAI5649824.1"/>
    </source>
</evidence>
<dbReference type="EMBL" id="CM044708">
    <property type="protein sequence ID" value="KAI5649824.1"/>
    <property type="molecule type" value="Genomic_DNA"/>
</dbReference>
<dbReference type="Proteomes" id="UP001060085">
    <property type="component" value="Linkage Group LG08"/>
</dbReference>